<evidence type="ECO:0000313" key="2">
    <source>
        <dbReference type="Proteomes" id="UP000307507"/>
    </source>
</evidence>
<sequence length="459" mass="47708">MSKIAIVENGAVYEGYDSINAIQWCSPSFLGCSVCVSASAVKGMVTISVGFNTPFGNVSKTFNFNSNVSYTWQPLSRFKLTISITNFNEAGGVFSFDLGANPCVEVPIMGWKCFMFSHHFEVPLVLTGIQNDIDDSQFASILAFHSGNGFDEASGSSLLKGDIYNNYLNQGNIFTIPPVCGPTRPCMPTLPPLVCGGVDASVPTLPVASCIPTRQCVPTITSCVTGIPFICNSAVQGYPTTLLPGCQHVTTLLPGCQHPTTLLPGCQSDDSQVMLSKSNVADAAVPTLPVASCIPTRQCVPTITSCVTGIPFICNSALQGSFPTTLLPNCQHVTTLLPGCQSGGVQGTANVPTIPVASCIPTRQCVPTITSCVTGIPFICNGAQQGGFPTTLLPGCQHVTTLIPGCLHPTTLIPGCQSGDVNTGALPTLPVSSCVNTAGCVPSLPCVPTMSCTGIPIVC</sequence>
<dbReference type="Proteomes" id="UP000307507">
    <property type="component" value="Unassembled WGS sequence"/>
</dbReference>
<proteinExistence type="predicted"/>
<dbReference type="AlphaFoldDB" id="A0A4S3ZQR9"/>
<reference evidence="1" key="1">
    <citation type="submission" date="2019-04" db="EMBL/GenBank/DDBJ databases">
        <title>Flavobacterium sp. nov. isolated from construction timber.</title>
        <authorList>
            <person name="Lin S.-Y."/>
            <person name="Chang C.-T."/>
            <person name="Young C.-C."/>
        </authorList>
    </citation>
    <scope>NUCLEOTIDE SEQUENCE [LARGE SCALE GENOMIC DNA]</scope>
    <source>
        <strain evidence="1">CC-CTC003</strain>
    </source>
</reference>
<comment type="caution">
    <text evidence="1">The sequence shown here is derived from an EMBL/GenBank/DDBJ whole genome shotgun (WGS) entry which is preliminary data.</text>
</comment>
<gene>
    <name evidence="1" type="ORF">E6C50_15915</name>
</gene>
<dbReference type="PROSITE" id="PS51257">
    <property type="entry name" value="PROKAR_LIPOPROTEIN"/>
    <property type="match status" value="1"/>
</dbReference>
<organism evidence="1 2">
    <name type="scientific">Flavobacterium supellecticarium</name>
    <dbReference type="NCBI Taxonomy" id="2565924"/>
    <lineage>
        <taxon>Bacteria</taxon>
        <taxon>Pseudomonadati</taxon>
        <taxon>Bacteroidota</taxon>
        <taxon>Flavobacteriia</taxon>
        <taxon>Flavobacteriales</taxon>
        <taxon>Flavobacteriaceae</taxon>
        <taxon>Flavobacterium</taxon>
    </lineage>
</organism>
<name>A0A4S3ZQR9_9FLAO</name>
<dbReference type="EMBL" id="SSNZ01000010">
    <property type="protein sequence ID" value="THF47918.1"/>
    <property type="molecule type" value="Genomic_DNA"/>
</dbReference>
<dbReference type="RefSeq" id="WP_136404232.1">
    <property type="nucleotide sequence ID" value="NZ_SSNZ01000010.1"/>
</dbReference>
<keyword evidence="2" id="KW-1185">Reference proteome</keyword>
<dbReference type="OrthoDB" id="1309212at2"/>
<accession>A0A4S3ZQR9</accession>
<protein>
    <submittedName>
        <fullName evidence="1">Uncharacterized protein</fullName>
    </submittedName>
</protein>
<evidence type="ECO:0000313" key="1">
    <source>
        <dbReference type="EMBL" id="THF47918.1"/>
    </source>
</evidence>